<evidence type="ECO:0000256" key="1">
    <source>
        <dbReference type="ARBA" id="ARBA00004651"/>
    </source>
</evidence>
<dbReference type="KEGG" id="spse:SULPSESMR1_04009"/>
<dbReference type="Gene3D" id="1.20.81.30">
    <property type="entry name" value="Type II secretion system (T2SS), domain F"/>
    <property type="match status" value="1"/>
</dbReference>
<proteinExistence type="predicted"/>
<keyword evidence="6" id="KW-0175">Coiled coil</keyword>
<comment type="subcellular location">
    <subcellularLocation>
        <location evidence="1">Cell membrane</location>
        <topology evidence="1">Multi-pass membrane protein</topology>
    </subcellularLocation>
</comment>
<accession>A0A221K7E3</accession>
<dbReference type="PANTHER" id="PTHR35007">
    <property type="entry name" value="INTEGRAL MEMBRANE PROTEIN-RELATED"/>
    <property type="match status" value="1"/>
</dbReference>
<dbReference type="Proteomes" id="UP000199754">
    <property type="component" value="Plasmid pSMR1-2"/>
</dbReference>
<evidence type="ECO:0000256" key="5">
    <source>
        <dbReference type="ARBA" id="ARBA00023136"/>
    </source>
</evidence>
<feature type="domain" description="Type II secretion system protein GspF" evidence="8">
    <location>
        <begin position="155"/>
        <end position="279"/>
    </location>
</feature>
<evidence type="ECO:0000256" key="7">
    <source>
        <dbReference type="SAM" id="Phobius"/>
    </source>
</evidence>
<keyword evidence="9" id="KW-0614">Plasmid</keyword>
<organism evidence="9 10">
    <name type="scientific">Pseudosulfitobacter pseudonitzschiae</name>
    <dbReference type="NCBI Taxonomy" id="1402135"/>
    <lineage>
        <taxon>Bacteria</taxon>
        <taxon>Pseudomonadati</taxon>
        <taxon>Pseudomonadota</taxon>
        <taxon>Alphaproteobacteria</taxon>
        <taxon>Rhodobacterales</taxon>
        <taxon>Roseobacteraceae</taxon>
        <taxon>Pseudosulfitobacter</taxon>
    </lineage>
</organism>
<dbReference type="InterPro" id="IPR042094">
    <property type="entry name" value="T2SS_GspF_sf"/>
</dbReference>
<evidence type="ECO:0000256" key="6">
    <source>
        <dbReference type="SAM" id="Coils"/>
    </source>
</evidence>
<keyword evidence="4 7" id="KW-1133">Transmembrane helix</keyword>
<dbReference type="PANTHER" id="PTHR35007:SF1">
    <property type="entry name" value="PILUS ASSEMBLY PROTEIN"/>
    <property type="match status" value="1"/>
</dbReference>
<feature type="transmembrane region" description="Helical" evidence="7">
    <location>
        <begin position="294"/>
        <end position="315"/>
    </location>
</feature>
<protein>
    <submittedName>
        <fullName evidence="9">Type II secretion system (T2SS), protein F</fullName>
    </submittedName>
</protein>
<dbReference type="InterPro" id="IPR018076">
    <property type="entry name" value="T2SS_GspF_dom"/>
</dbReference>
<feature type="coiled-coil region" evidence="6">
    <location>
        <begin position="233"/>
        <end position="260"/>
    </location>
</feature>
<reference evidence="9 10" key="1">
    <citation type="submission" date="2017-07" db="EMBL/GenBank/DDBJ databases">
        <title>Genome Sequence of Sulfitobacter pseudonitzschiae Strain SMR1 Isolated from a culture of the Diatom Skeletonema marinoi.</title>
        <authorList>
            <person name="Topel M."/>
            <person name="Pinder M.I.M."/>
            <person name="Johansson O.N."/>
            <person name="Kourtchenko O."/>
            <person name="Godhe A."/>
            <person name="Clarke A.K."/>
        </authorList>
    </citation>
    <scope>NUCLEOTIDE SEQUENCE [LARGE SCALE GENOMIC DNA]</scope>
    <source>
        <strain evidence="9 10">SMR1</strain>
        <plasmid evidence="9 10">pSMR1-2</plasmid>
    </source>
</reference>
<geneLocation type="plasmid" evidence="9 10">
    <name>pSMR1-2</name>
</geneLocation>
<dbReference type="GO" id="GO:0005886">
    <property type="term" value="C:plasma membrane"/>
    <property type="evidence" value="ECO:0007669"/>
    <property type="project" value="UniProtKB-SubCell"/>
</dbReference>
<evidence type="ECO:0000313" key="10">
    <source>
        <dbReference type="Proteomes" id="UP000199754"/>
    </source>
</evidence>
<feature type="transmembrane region" description="Helical" evidence="7">
    <location>
        <begin position="91"/>
        <end position="111"/>
    </location>
</feature>
<sequence>MTPITVYFGLTFMTCLALGFSGIILIDRSRRVRRARLVRFSSDHPGRTSARVMRRLEATQTAEKDGLRHTKGGLIGLLEVRLKEAGLEISPMAAIGLMCAIAVVAGGGFWLSGLFPLPLAPVLGAGAGWVVFNVLLSAMRARRVRTFNEALPDCLDILARGLRAGQPIPAALAVVAQHARGIAQEEFRRCCEELKLGVPLIKALTGVAERIGSPEAHFVTVATSLQSETGGNLVETLENLAELLRDRKKLRRKAAALSAEIRVSALILSSLPFVVAVVLFFMNPGYLNPLITDARGQVMAAAALLSLGLGIYSMYKLSRIDV</sequence>
<keyword evidence="3 7" id="KW-0812">Transmembrane</keyword>
<feature type="transmembrane region" description="Helical" evidence="7">
    <location>
        <begin position="254"/>
        <end position="282"/>
    </location>
</feature>
<evidence type="ECO:0000256" key="2">
    <source>
        <dbReference type="ARBA" id="ARBA00022475"/>
    </source>
</evidence>
<evidence type="ECO:0000313" key="9">
    <source>
        <dbReference type="EMBL" id="ASM74928.1"/>
    </source>
</evidence>
<keyword evidence="10" id="KW-1185">Reference proteome</keyword>
<name>A0A221K7E3_9RHOB</name>
<evidence type="ECO:0000256" key="4">
    <source>
        <dbReference type="ARBA" id="ARBA00022989"/>
    </source>
</evidence>
<feature type="transmembrane region" description="Helical" evidence="7">
    <location>
        <begin position="117"/>
        <end position="136"/>
    </location>
</feature>
<evidence type="ECO:0000259" key="8">
    <source>
        <dbReference type="Pfam" id="PF00482"/>
    </source>
</evidence>
<dbReference type="AlphaFoldDB" id="A0A221K7E3"/>
<dbReference type="Pfam" id="PF00482">
    <property type="entry name" value="T2SSF"/>
    <property type="match status" value="1"/>
</dbReference>
<feature type="transmembrane region" description="Helical" evidence="7">
    <location>
        <begin position="6"/>
        <end position="26"/>
    </location>
</feature>
<keyword evidence="2" id="KW-1003">Cell membrane</keyword>
<evidence type="ECO:0000256" key="3">
    <source>
        <dbReference type="ARBA" id="ARBA00022692"/>
    </source>
</evidence>
<gene>
    <name evidence="9" type="ORF">SULPSESMR1_04009</name>
</gene>
<dbReference type="RefSeq" id="WP_240311386.1">
    <property type="nucleotide sequence ID" value="NZ_CP022417.1"/>
</dbReference>
<dbReference type="EMBL" id="CP022417">
    <property type="protein sequence ID" value="ASM74928.1"/>
    <property type="molecule type" value="Genomic_DNA"/>
</dbReference>
<keyword evidence="5 7" id="KW-0472">Membrane</keyword>
<dbReference type="STRING" id="1402135.SAMN05444149_102379"/>